<dbReference type="GO" id="GO:0005886">
    <property type="term" value="C:plasma membrane"/>
    <property type="evidence" value="ECO:0007669"/>
    <property type="project" value="UniProtKB-SubCell"/>
</dbReference>
<dbReference type="Proteomes" id="UP001145072">
    <property type="component" value="Unassembled WGS sequence"/>
</dbReference>
<keyword evidence="2" id="KW-1133">Transmembrane helix</keyword>
<sequence>MWLPALFLVVGLALGLLTNITVPDQYSNYLSIAVLAAFDTLFGGIRAHLEKKFDEKVFISGFFFNIGLAALLAFLGVQLGIDLYLAAVFAFGVRLFQNIAIIRRIVIDKSTEKKNQKK</sequence>
<dbReference type="InterPro" id="IPR009709">
    <property type="entry name" value="DUF1290"/>
</dbReference>
<feature type="transmembrane region" description="Helical" evidence="2">
    <location>
        <begin position="83"/>
        <end position="106"/>
    </location>
</feature>
<name>A0A9X4AHY3_9BACI</name>
<evidence type="ECO:0000256" key="1">
    <source>
        <dbReference type="PIRNR" id="PIRNR018579"/>
    </source>
</evidence>
<evidence type="ECO:0000313" key="3">
    <source>
        <dbReference type="EMBL" id="MDC3420577.1"/>
    </source>
</evidence>
<comment type="caution">
    <text evidence="3">The sequence shown here is derived from an EMBL/GenBank/DDBJ whole genome shotgun (WGS) entry which is preliminary data.</text>
</comment>
<organism evidence="3 4">
    <name type="scientific">Aquibacillus koreensis</name>
    <dbReference type="NCBI Taxonomy" id="279446"/>
    <lineage>
        <taxon>Bacteria</taxon>
        <taxon>Bacillati</taxon>
        <taxon>Bacillota</taxon>
        <taxon>Bacilli</taxon>
        <taxon>Bacillales</taxon>
        <taxon>Bacillaceae</taxon>
        <taxon>Aquibacillus</taxon>
    </lineage>
</organism>
<evidence type="ECO:0000313" key="4">
    <source>
        <dbReference type="Proteomes" id="UP001145072"/>
    </source>
</evidence>
<dbReference type="RefSeq" id="WP_259872138.1">
    <property type="nucleotide sequence ID" value="NZ_JAMQJZ010000006.1"/>
</dbReference>
<reference evidence="3" key="1">
    <citation type="submission" date="2022-06" db="EMBL/GenBank/DDBJ databases">
        <title>Aquibacillus sp. a new bacterium isolated from soil saline samples.</title>
        <authorList>
            <person name="Galisteo C."/>
            <person name="De La Haba R."/>
            <person name="Sanchez-Porro C."/>
            <person name="Ventosa A."/>
        </authorList>
    </citation>
    <scope>NUCLEOTIDE SEQUENCE</scope>
    <source>
        <strain evidence="3">JCM 12387</strain>
    </source>
</reference>
<dbReference type="AlphaFoldDB" id="A0A9X4AHY3"/>
<comment type="similarity">
    <text evidence="1">Belongs to the sbp family.</text>
</comment>
<comment type="subcellular location">
    <subcellularLocation>
        <location evidence="1">Cell membrane</location>
        <topology evidence="1">Multi-pass membrane protein</topology>
    </subcellularLocation>
</comment>
<keyword evidence="1 2" id="KW-0812">Transmembrane</keyword>
<keyword evidence="4" id="KW-1185">Reference proteome</keyword>
<dbReference type="Pfam" id="PF06947">
    <property type="entry name" value="DUF1290"/>
    <property type="match status" value="1"/>
</dbReference>
<feature type="transmembrane region" description="Helical" evidence="2">
    <location>
        <begin position="57"/>
        <end position="77"/>
    </location>
</feature>
<evidence type="ECO:0000256" key="2">
    <source>
        <dbReference type="SAM" id="Phobius"/>
    </source>
</evidence>
<dbReference type="PIRSF" id="PIRSF018579">
    <property type="entry name" value="Sbp"/>
    <property type="match status" value="1"/>
</dbReference>
<keyword evidence="1" id="KW-1003">Cell membrane</keyword>
<feature type="transmembrane region" description="Helical" evidence="2">
    <location>
        <begin position="29"/>
        <end position="45"/>
    </location>
</feature>
<dbReference type="EMBL" id="JAMQJZ010000006">
    <property type="protein sequence ID" value="MDC3420577.1"/>
    <property type="molecule type" value="Genomic_DNA"/>
</dbReference>
<protein>
    <submittedName>
        <fullName evidence="3">Small basic family protein</fullName>
    </submittedName>
</protein>
<keyword evidence="1 2" id="KW-0472">Membrane</keyword>
<gene>
    <name evidence="3" type="ORF">NC661_09380</name>
</gene>
<accession>A0A9X4AHY3</accession>
<proteinExistence type="inferred from homology"/>